<accession>A0A514TUU6</accession>
<feature type="domain" description="Glutaredoxin" evidence="6">
    <location>
        <begin position="5"/>
        <end position="64"/>
    </location>
</feature>
<keyword evidence="4" id="KW-1015">Disulfide bond</keyword>
<dbReference type="CDD" id="cd02066">
    <property type="entry name" value="GRX_family"/>
    <property type="match status" value="1"/>
</dbReference>
<dbReference type="Proteomes" id="UP000317703">
    <property type="component" value="Segment"/>
</dbReference>
<dbReference type="InterPro" id="IPR036249">
    <property type="entry name" value="Thioredoxin-like_sf"/>
</dbReference>
<dbReference type="InterPro" id="IPR002109">
    <property type="entry name" value="Glutaredoxin"/>
</dbReference>
<keyword evidence="5" id="KW-0676">Redox-active center</keyword>
<evidence type="ECO:0000256" key="1">
    <source>
        <dbReference type="ARBA" id="ARBA00007787"/>
    </source>
</evidence>
<dbReference type="PANTHER" id="PTHR46679">
    <property type="match status" value="1"/>
</dbReference>
<dbReference type="PROSITE" id="PS51354">
    <property type="entry name" value="GLUTAREDOXIN_2"/>
    <property type="match status" value="1"/>
</dbReference>
<evidence type="ECO:0000256" key="5">
    <source>
        <dbReference type="ARBA" id="ARBA00023284"/>
    </source>
</evidence>
<dbReference type="GO" id="GO:0015035">
    <property type="term" value="F:protein-disulfide reductase activity"/>
    <property type="evidence" value="ECO:0007669"/>
    <property type="project" value="TreeGrafter"/>
</dbReference>
<dbReference type="Pfam" id="PF00462">
    <property type="entry name" value="Glutaredoxin"/>
    <property type="match status" value="1"/>
</dbReference>
<reference evidence="7" key="1">
    <citation type="submission" date="2019-06" db="EMBL/GenBank/DDBJ databases">
        <title>Complete genome sequence of Aeromonas hydrophila bacteriophage PS1.</title>
        <authorList>
            <person name="Rai S."/>
            <person name="Tyagi A."/>
            <person name="Kumar N."/>
            <person name="Singh N."/>
        </authorList>
    </citation>
    <scope>NUCLEOTIDE SEQUENCE [LARGE SCALE GENOMIC DNA]</scope>
</reference>
<comment type="similarity">
    <text evidence="1">Belongs to the glutaredoxin family.</text>
</comment>
<dbReference type="InterPro" id="IPR011767">
    <property type="entry name" value="GLR_AS"/>
</dbReference>
<dbReference type="EMBL" id="MN032614">
    <property type="protein sequence ID" value="QDJ96773.1"/>
    <property type="molecule type" value="Genomic_DNA"/>
</dbReference>
<evidence type="ECO:0000256" key="2">
    <source>
        <dbReference type="ARBA" id="ARBA00022448"/>
    </source>
</evidence>
<keyword evidence="8" id="KW-1185">Reference proteome</keyword>
<dbReference type="PANTHER" id="PTHR46679:SF1">
    <property type="entry name" value="GLUTAREDOXIN-2, MITOCHONDRIAL"/>
    <property type="match status" value="1"/>
</dbReference>
<organism evidence="7 8">
    <name type="scientific">Aeromonas phage PS1</name>
    <dbReference type="NCBI Taxonomy" id="2591406"/>
    <lineage>
        <taxon>Viruses</taxon>
        <taxon>Duplodnaviria</taxon>
        <taxon>Heunggongvirae</taxon>
        <taxon>Uroviricota</taxon>
        <taxon>Caudoviricetes</taxon>
        <taxon>Chimalliviridae</taxon>
        <taxon>Ferozepurvirus</taxon>
        <taxon>Ferozepurvirus PS1</taxon>
    </lineage>
</organism>
<dbReference type="SUPFAM" id="SSF52833">
    <property type="entry name" value="Thioredoxin-like"/>
    <property type="match status" value="1"/>
</dbReference>
<evidence type="ECO:0000313" key="7">
    <source>
        <dbReference type="EMBL" id="QDJ96773.1"/>
    </source>
</evidence>
<gene>
    <name evidence="7" type="ORF">PS1_0015</name>
</gene>
<dbReference type="PRINTS" id="PR00160">
    <property type="entry name" value="GLUTAREDOXIN"/>
</dbReference>
<dbReference type="SMR" id="A0A514TUU6"/>
<evidence type="ECO:0000313" key="8">
    <source>
        <dbReference type="Proteomes" id="UP000317703"/>
    </source>
</evidence>
<sequence length="86" mass="9602">MKAQVYGRENCPYCVKAKDLLEQKEIDFEYIDIVTTGIGKDGLSKLCGKEISTVPQIFLDGELIGGYTELLAKLTKENPISFDIEL</sequence>
<dbReference type="PROSITE" id="PS00195">
    <property type="entry name" value="GLUTAREDOXIN_1"/>
    <property type="match status" value="1"/>
</dbReference>
<protein>
    <submittedName>
        <fullName evidence="7">Theoredoxin</fullName>
    </submittedName>
</protein>
<keyword evidence="2" id="KW-0813">Transport</keyword>
<evidence type="ECO:0000256" key="3">
    <source>
        <dbReference type="ARBA" id="ARBA00022982"/>
    </source>
</evidence>
<dbReference type="Gene3D" id="3.40.30.10">
    <property type="entry name" value="Glutaredoxin"/>
    <property type="match status" value="1"/>
</dbReference>
<name>A0A514TUU6_9CAUD</name>
<keyword evidence="3" id="KW-0249">Electron transport</keyword>
<evidence type="ECO:0000259" key="6">
    <source>
        <dbReference type="Pfam" id="PF00462"/>
    </source>
</evidence>
<evidence type="ECO:0000256" key="4">
    <source>
        <dbReference type="ARBA" id="ARBA00023157"/>
    </source>
</evidence>
<dbReference type="NCBIfam" id="NF008401">
    <property type="entry name" value="PRK11200.1"/>
    <property type="match status" value="1"/>
</dbReference>
<proteinExistence type="inferred from homology"/>
<dbReference type="InterPro" id="IPR014025">
    <property type="entry name" value="Glutaredoxin_subgr"/>
</dbReference>